<feature type="region of interest" description="Disordered" evidence="1">
    <location>
        <begin position="530"/>
        <end position="554"/>
    </location>
</feature>
<dbReference type="SUPFAM" id="SSF52540">
    <property type="entry name" value="P-loop containing nucleoside triphosphate hydrolases"/>
    <property type="match status" value="1"/>
</dbReference>
<dbReference type="Gene3D" id="3.40.50.300">
    <property type="entry name" value="P-loop containing nucleotide triphosphate hydrolases"/>
    <property type="match status" value="1"/>
</dbReference>
<dbReference type="Pfam" id="PF13245">
    <property type="entry name" value="AAA_19"/>
    <property type="match status" value="1"/>
</dbReference>
<feature type="compositionally biased region" description="Acidic residues" evidence="1">
    <location>
        <begin position="537"/>
        <end position="550"/>
    </location>
</feature>
<evidence type="ECO:0000313" key="2">
    <source>
        <dbReference type="EMBL" id="BDT62880.1"/>
    </source>
</evidence>
<reference evidence="2" key="1">
    <citation type="submission" date="2022-10" db="EMBL/GenBank/DDBJ databases">
        <title>Genome sequences of endogenous nimaviruses in decapod crustaceans.</title>
        <authorList>
            <person name="Kawato S."/>
            <person name="Nozaki R."/>
            <person name="Kondo H."/>
            <person name="Hirono I."/>
        </authorList>
    </citation>
    <scope>NUCLEOTIDE SEQUENCE</scope>
    <source>
        <strain evidence="2">Ube2021</strain>
    </source>
</reference>
<name>A0A9C7BN91_9VIRU</name>
<protein>
    <submittedName>
        <fullName evidence="2">Wsv447-like protein</fullName>
    </submittedName>
</protein>
<proteinExistence type="predicted"/>
<dbReference type="InterPro" id="IPR027417">
    <property type="entry name" value="P-loop_NTPase"/>
</dbReference>
<evidence type="ECO:0000256" key="1">
    <source>
        <dbReference type="SAM" id="MobiDB-lite"/>
    </source>
</evidence>
<accession>A0A9C7BN91</accession>
<organism evidence="2">
    <name type="scientific">Trachysalambria curvirostris majanivirus</name>
    <dbReference type="NCBI Taxonomy" id="2984281"/>
    <lineage>
        <taxon>Viruses</taxon>
        <taxon>Viruses incertae sedis</taxon>
        <taxon>Naldaviricetes</taxon>
        <taxon>Nimaviridae</taxon>
    </lineage>
</organism>
<sequence>MKNKKKIAQLNNFSQDDKDDDDNNENYHISLQQEIITRTIVNDIIISKLSGQASIFQLAGLPGSGKTFVVKEIIRKLVSISLINKSQVLICCKNNTAVSAVCSALSSNINDDKYTISDDQLMTFNKMFSFPVIKEGVDIDSLLTWAPKAVMGNLDTYTNAELLIVDEYMTMKSSEIIYIDAMFRLIRYNPQVPFGGLTVLFLGDNRQNSAILSTNNDVLIKGEEKLFPSILECNVVKDYILKLFNSLFGSSSDWIIKGSQILCKKKINALVMTINNCMKEVNNNNSSNNIDKCDDNYRALCNDYNNRHTKGILLEALKITQFKGEEDLEKYFNKISENIQIEYLVLDCHKMRLNDLYNINNIADKLKLIENTNKVITFLNNALSDVVAYKREKFFVLPGMVEEIDGEGQLVIPEREMFNILINEGIDTDCLNEEYSNDNLNELRRIINGALLRDGDDLGVFYNLIFKDYANHINELEKCKSYKDISDYASKVWDKLMINNNEITFNCNENSCINDDNKSSTQVINNRDHYSGYNHEDIDDNTSDDDNDENNNDRYHTSIIKSVDVPDGISFSSTVPERLQATIKLQKTIRVFDKLNTGTINKLKAKARYWFFLKELIKKEEILRKDFYSNRNINDDNNNMSLPPNFKYMLKDISLDTPYWLRAFVMPIMHNSNYNNNQCILPAYSIYISLKSKSFTLNSLKRIDIDKHALGLTYALAIKDLTSKYSMVDLRVIKNFLNNKEENPTNPNKNEILKLLNCYFETLFPSIVREFLHIGKNIIEENKKYIYSDKDKELIYNILEKAKCSESIKLLASEMMSIFISEDKGSNIKYNNKETDKTNISVFKHFKRNKQKRGNIQNDDSYRLEPILSKRIKLANANINNTDMSTTDDRTIVVNDNKNSAVILTKTNNDKNSVAHLVSSIILARMSIKKDTRYDISDNMNSIDPTSLSTFDQSNDAPIANNADNNNNNLHLESLVFRTKFYIDNILLPDNIYAISEKILSQIKVKYNLHVSSSFNHFINKGVDYRMSRCRAIKDYKNILYSIRNNTTKVDKVLLFKGQKVYFTHTNSKVYDFKTTVPFYTQDKGTIVDIRIPHHNKSSIIISVAVDRLGVVAHVEPYKSVQGKATIIFLPIASLLSTTIYSCQGTTLRSCVALVNPARLTPQESYVALTRNDNVRDIKIVTNSKSDIEGLINLKHMLYPDGSRLYPIGVFGERFGTLKKNNIKNKMDMIGIVQKFLLNKSDNCLFFNQKWFETMEEELEKKDNVYNYLSTINGDILNNPNKKDLELISGTSETLIDLFYSCYLSLINFDRIYRYNTITKGSKEFKNFFLNGNGPTNFNKRLPIYISPVIPRRSMGKIFFDLFPHSRAIAVFQVYVNFIFFVYELLSILDVNFAFSPSPSPLSHIKFGCPDNVSLNWKSDRYNVLKDDYLEYATLKDRQCSDIVRIGTGGKYIENSGGEYYIKQEHVAASILHNLRRNIKLDKPDDIAGTGIHGAVLVSYDKNKDINTQFVNQRTLTNINLLSLLWFNTKLAAASSVQNFPFPKLVDIDKSIVSNYEIVAPNYYITCGKVHPFKSIQFLLYLKKIKSGIYNEGHLFHKRFISTILEGGTISSFAVLCYDSVPSESLQEVMGPIEIRELICDNNIGILKCIKTVGSVDALNYNIVNFLNNKDRNHLNNHMVYVSIRLL</sequence>
<dbReference type="EMBL" id="LC738879">
    <property type="protein sequence ID" value="BDT62880.1"/>
    <property type="molecule type" value="Genomic_DNA"/>
</dbReference>